<dbReference type="EMBL" id="JH921451">
    <property type="protein sequence ID" value="EKD13251.1"/>
    <property type="molecule type" value="Genomic_DNA"/>
</dbReference>
<dbReference type="Proteomes" id="UP000006753">
    <property type="component" value="Unassembled WGS sequence"/>
</dbReference>
<organism evidence="3 4">
    <name type="scientific">Marssonina brunnea f. sp. multigermtubi (strain MB_m1)</name>
    <name type="common">Marssonina leaf spot fungus</name>
    <dbReference type="NCBI Taxonomy" id="1072389"/>
    <lineage>
        <taxon>Eukaryota</taxon>
        <taxon>Fungi</taxon>
        <taxon>Dikarya</taxon>
        <taxon>Ascomycota</taxon>
        <taxon>Pezizomycotina</taxon>
        <taxon>Leotiomycetes</taxon>
        <taxon>Helotiales</taxon>
        <taxon>Drepanopezizaceae</taxon>
        <taxon>Drepanopeziza</taxon>
    </lineage>
</organism>
<gene>
    <name evidence="3" type="ORF">MBM_08694</name>
</gene>
<evidence type="ECO:0000313" key="4">
    <source>
        <dbReference type="Proteomes" id="UP000006753"/>
    </source>
</evidence>
<evidence type="ECO:0000256" key="1">
    <source>
        <dbReference type="SAM" id="MobiDB-lite"/>
    </source>
</evidence>
<dbReference type="Pfam" id="PF20150">
    <property type="entry name" value="2EXR"/>
    <property type="match status" value="1"/>
</dbReference>
<reference evidence="3 4" key="1">
    <citation type="journal article" date="2012" name="BMC Genomics">
        <title>Sequencing the genome of Marssonina brunnea reveals fungus-poplar co-evolution.</title>
        <authorList>
            <person name="Zhu S."/>
            <person name="Cao Y.-Z."/>
            <person name="Jiang C."/>
            <person name="Tan B.-Y."/>
            <person name="Wang Z."/>
            <person name="Feng S."/>
            <person name="Zhang L."/>
            <person name="Su X.-H."/>
            <person name="Brejova B."/>
            <person name="Vinar T."/>
            <person name="Xu M."/>
            <person name="Wang M.-X."/>
            <person name="Zhang S.-G."/>
            <person name="Huang M.-R."/>
            <person name="Wu R."/>
            <person name="Zhou Y."/>
        </authorList>
    </citation>
    <scope>NUCLEOTIDE SEQUENCE [LARGE SCALE GENOMIC DNA]</scope>
    <source>
        <strain evidence="3 4">MB_m1</strain>
    </source>
</reference>
<dbReference type="AlphaFoldDB" id="K1WK67"/>
<proteinExistence type="predicted"/>
<dbReference type="OrthoDB" id="3540592at2759"/>
<feature type="region of interest" description="Disordered" evidence="1">
    <location>
        <begin position="1"/>
        <end position="28"/>
    </location>
</feature>
<name>K1WK67_MARBU</name>
<feature type="domain" description="2EXR" evidence="2">
    <location>
        <begin position="118"/>
        <end position="236"/>
    </location>
</feature>
<dbReference type="HOGENOM" id="CLU_598611_0_0_1"/>
<evidence type="ECO:0000313" key="3">
    <source>
        <dbReference type="EMBL" id="EKD13251.1"/>
    </source>
</evidence>
<dbReference type="InParanoid" id="K1WK67"/>
<protein>
    <recommendedName>
        <fullName evidence="2">2EXR domain-containing protein</fullName>
    </recommendedName>
</protein>
<accession>K1WK67</accession>
<keyword evidence="4" id="KW-1185">Reference proteome</keyword>
<evidence type="ECO:0000259" key="2">
    <source>
        <dbReference type="Pfam" id="PF20150"/>
    </source>
</evidence>
<dbReference type="KEGG" id="mbe:MBM_08694"/>
<sequence length="463" mass="53648">MTSNNSYHLDGDAKTAPRASTSAMHTEDHGNIASSTRALIPFTDHVLAHGDFKLDPYTPGQYTQFFYELNFLTDCITEAYSITEKPTMYSADGSVVEIELPSSCHIAVIEWPKPNPDFTIFNRLPYELRLRIWYFALPAARLVLVTTIVTRYEMTVLMKPIGQVRYDKEMQRLRLVCRESRDVFESNYRVLPILGSSIGSLWDEDLAPENYSGLGNNDLQFRNTGPWYVDERRDTLFIHKNIKDIMEKNAWLDMSRLTNLAVRTRLFTELADEGDTGFCNIKLALEFVEQCRVLKTLTLEIYSANFPNQNTGYKFEPHFLEINRDFADYLPAQVIGPWSESYQRYASRLARKFLNNADDVRREIQGYLADNPESRLRMVEIKVCTLATIEGPAWLTKMVNLLPTNPQYSDVCFRMEMPFRDTSVPHYLLFDWAKTPCRYDGTINWLEPYESISEMFRQAGDEE</sequence>
<dbReference type="InterPro" id="IPR045518">
    <property type="entry name" value="2EXR"/>
</dbReference>